<dbReference type="InterPro" id="IPR017601">
    <property type="entry name" value="DGQHR-contain_dom"/>
</dbReference>
<evidence type="ECO:0008006" key="3">
    <source>
        <dbReference type="Google" id="ProtNLM"/>
    </source>
</evidence>
<dbReference type="Proteomes" id="UP000007886">
    <property type="component" value="Chromosome"/>
</dbReference>
<proteinExistence type="predicted"/>
<dbReference type="CDD" id="cd16413">
    <property type="entry name" value="DGQHR_domain"/>
    <property type="match status" value="1"/>
</dbReference>
<accession>A0AAI8QA14</accession>
<dbReference type="RefSeq" id="WP_014439174.1">
    <property type="nucleotide sequence ID" value="NC_017082.1"/>
</dbReference>
<gene>
    <name evidence="1" type="ORF">S23_05430</name>
</gene>
<dbReference type="EMBL" id="AP012279">
    <property type="protein sequence ID" value="BAL73764.1"/>
    <property type="molecule type" value="Genomic_DNA"/>
</dbReference>
<dbReference type="AlphaFoldDB" id="A0AAI8QA14"/>
<dbReference type="NCBIfam" id="TIGR03187">
    <property type="entry name" value="DGQHR"/>
    <property type="match status" value="1"/>
</dbReference>
<evidence type="ECO:0000313" key="2">
    <source>
        <dbReference type="Proteomes" id="UP000007886"/>
    </source>
</evidence>
<reference evidence="1 2" key="1">
    <citation type="journal article" date="2012" name="Microbes Environ.">
        <title>Complete genome sequence of Bradyrhizobium sp. S23321: insights into symbiosis evolution in soil oligotrophs.</title>
        <authorList>
            <person name="Okubo T."/>
            <person name="Tsukui T."/>
            <person name="Maita H."/>
            <person name="Okamoto S."/>
            <person name="Oshima K."/>
            <person name="Fujisawa T."/>
            <person name="Saito A."/>
            <person name="Futamata H."/>
            <person name="Hattori R."/>
            <person name="Shimomura Y."/>
            <person name="Haruta S."/>
            <person name="Morimoto S."/>
            <person name="Wang Y."/>
            <person name="Sakai Y."/>
            <person name="Hattori M."/>
            <person name="Aizawa S."/>
            <person name="Nagashima K.V.P."/>
            <person name="Masuda S."/>
            <person name="Hattori T."/>
            <person name="Yamashita A."/>
            <person name="Bao Z."/>
            <person name="Hayatsu M."/>
            <person name="Kajiya-Kanegae H."/>
            <person name="Yoshinaga I."/>
            <person name="Sakamoto K."/>
            <person name="Toyota K."/>
            <person name="Nakao M."/>
            <person name="Kohara M."/>
            <person name="Anda M."/>
            <person name="Niwa R."/>
            <person name="Jung-Hwan P."/>
            <person name="Sameshima-Saito R."/>
            <person name="Tokuda S."/>
            <person name="Yamamoto S."/>
            <person name="Yamamoto S."/>
            <person name="Yokoyama T."/>
            <person name="Akutsu T."/>
            <person name="Nakamura Y."/>
            <person name="Nakahira-Yanaka Y."/>
            <person name="Takada Hoshino Y."/>
            <person name="Hirakawa H."/>
            <person name="Mitsui H."/>
            <person name="Terasawa K."/>
            <person name="Itakura M."/>
            <person name="Sato S."/>
            <person name="Ikeda-Ohtsubo W."/>
            <person name="Sakakura N."/>
            <person name="Kaminuma E."/>
            <person name="Minamisawa K."/>
        </authorList>
    </citation>
    <scope>NUCLEOTIDE SEQUENCE [LARGE SCALE GENOMIC DNA]</scope>
    <source>
        <strain evidence="1 2">S23321</strain>
    </source>
</reference>
<protein>
    <recommendedName>
        <fullName evidence="3">DGQHR domain-containing protein</fullName>
    </recommendedName>
</protein>
<dbReference type="KEGG" id="brs:S23_05430"/>
<keyword evidence="2" id="KW-1185">Reference proteome</keyword>
<evidence type="ECO:0000313" key="1">
    <source>
        <dbReference type="EMBL" id="BAL73764.1"/>
    </source>
</evidence>
<name>A0AAI8QA14_9BRAD</name>
<organism evidence="1 2">
    <name type="scientific">Bradyrhizobium cosmicum</name>
    <dbReference type="NCBI Taxonomy" id="1404864"/>
    <lineage>
        <taxon>Bacteria</taxon>
        <taxon>Pseudomonadati</taxon>
        <taxon>Pseudomonadota</taxon>
        <taxon>Alphaproteobacteria</taxon>
        <taxon>Hyphomicrobiales</taxon>
        <taxon>Nitrobacteraceae</taxon>
        <taxon>Bradyrhizobium</taxon>
    </lineage>
</organism>
<sequence>MTNKLVFSAVRAAQSPQHVVFSFAATAAEVFAMGRIERAGRGDSGTLRGFQRPQIASHILEIRDYLEREDAVLPNSVVVAFTDRVTVTQVKDSIVEVEIDVSDGPPGLIVDGQQRLSALAPLTDKSFQVFVSGIICQNEEELRRQFILINNTRPLPKELIYELLPGIASLPERMSSRSMASALTQRLNFDRNSTLYRQIRLHTNPEGVIASNAIQRVIMASRSHGALRILAQSPDGDERCFGLVSDFYGAIQEVFKKDWVGLSPKTSRLVHSVGIISMGRVMEVAFHVCGARTFADFREVLKNISGQTHWTQGVWSFGNSDNVRKRAWNELQSVHPDIQLLSDHLDRLVRQTNRDHSLQEPTIDLVRKAATG</sequence>
<dbReference type="NCBIfam" id="NF041060">
    <property type="entry name" value="DpdB"/>
    <property type="match status" value="1"/>
</dbReference>